<accession>A0A430HMQ1</accession>
<dbReference type="PANTHER" id="PTHR34220:SF7">
    <property type="entry name" value="SENSOR HISTIDINE KINASE YPDA"/>
    <property type="match status" value="1"/>
</dbReference>
<dbReference type="SUPFAM" id="SSF55874">
    <property type="entry name" value="ATPase domain of HSP90 chaperone/DNA topoisomerase II/histidine kinase"/>
    <property type="match status" value="1"/>
</dbReference>
<dbReference type="GO" id="GO:0000155">
    <property type="term" value="F:phosphorelay sensor kinase activity"/>
    <property type="evidence" value="ECO:0007669"/>
    <property type="project" value="InterPro"/>
</dbReference>
<gene>
    <name evidence="3" type="ORF">EJB06_10835</name>
</gene>
<feature type="transmembrane region" description="Helical" evidence="1">
    <location>
        <begin position="75"/>
        <end position="104"/>
    </location>
</feature>
<dbReference type="PANTHER" id="PTHR34220">
    <property type="entry name" value="SENSOR HISTIDINE KINASE YPDA"/>
    <property type="match status" value="1"/>
</dbReference>
<organism evidence="3 4">
    <name type="scientific">Massilia atriviolacea</name>
    <dbReference type="NCBI Taxonomy" id="2495579"/>
    <lineage>
        <taxon>Bacteria</taxon>
        <taxon>Pseudomonadati</taxon>
        <taxon>Pseudomonadota</taxon>
        <taxon>Betaproteobacteria</taxon>
        <taxon>Burkholderiales</taxon>
        <taxon>Oxalobacteraceae</taxon>
        <taxon>Telluria group</taxon>
        <taxon>Massilia</taxon>
    </lineage>
</organism>
<dbReference type="RefSeq" id="WP_126074043.1">
    <property type="nucleotide sequence ID" value="NZ_CP051166.1"/>
</dbReference>
<feature type="transmembrane region" description="Helical" evidence="1">
    <location>
        <begin position="42"/>
        <end position="63"/>
    </location>
</feature>
<dbReference type="EMBL" id="RXLQ01000005">
    <property type="protein sequence ID" value="RSZ58837.1"/>
    <property type="molecule type" value="Genomic_DNA"/>
</dbReference>
<keyword evidence="1" id="KW-1133">Transmembrane helix</keyword>
<evidence type="ECO:0000313" key="3">
    <source>
        <dbReference type="EMBL" id="RSZ58837.1"/>
    </source>
</evidence>
<dbReference type="InterPro" id="IPR036890">
    <property type="entry name" value="HATPase_C_sf"/>
</dbReference>
<name>A0A430HMQ1_9BURK</name>
<keyword evidence="1" id="KW-0472">Membrane</keyword>
<comment type="caution">
    <text evidence="3">The sequence shown here is derived from an EMBL/GenBank/DDBJ whole genome shotgun (WGS) entry which is preliminary data.</text>
</comment>
<sequence length="364" mass="40548">MPLYFFPRDRDFWLYHFSAVAVGLMASITIAVVWGFMVRLQVYTSLAWIPFYTLAVLVLRWLYKRRGGDSVPIARLIAIVVLYSAVAGMAIGACVTAVVAPMFLKAISAKYKALKIPVIPSELILSKFMDEAPKSQLFVAVWGFIYISVSSSRRIKNAELFNLRLQNNLKEAQLSSLSNQLNPHFLFNSLNNIRFMIHEDAQRADAMITSFSEILRYSLESSRREKVSLRHEVDIITKYLAIVKTQLEERLDFALRIAPGLDDVLMPPMVLQMLVENAVKHGLDQLQGGGKLTVDARQQGQCLQLDVCNDIPNAQAAVPGCTGIGLLNIEQRLHLLYGGAATWNAAHAGAVFRVGITLPLERAA</sequence>
<dbReference type="OrthoDB" id="2514702at2"/>
<dbReference type="InterPro" id="IPR010559">
    <property type="entry name" value="Sig_transdc_His_kin_internal"/>
</dbReference>
<dbReference type="Pfam" id="PF06580">
    <property type="entry name" value="His_kinase"/>
    <property type="match status" value="1"/>
</dbReference>
<evidence type="ECO:0000313" key="4">
    <source>
        <dbReference type="Proteomes" id="UP000278085"/>
    </source>
</evidence>
<dbReference type="GO" id="GO:0016020">
    <property type="term" value="C:membrane"/>
    <property type="evidence" value="ECO:0007669"/>
    <property type="project" value="InterPro"/>
</dbReference>
<dbReference type="Proteomes" id="UP000278085">
    <property type="component" value="Unassembled WGS sequence"/>
</dbReference>
<evidence type="ECO:0000259" key="2">
    <source>
        <dbReference type="Pfam" id="PF06580"/>
    </source>
</evidence>
<proteinExistence type="predicted"/>
<keyword evidence="1" id="KW-0812">Transmembrane</keyword>
<protein>
    <recommendedName>
        <fullName evidence="2">Signal transduction histidine kinase internal region domain-containing protein</fullName>
    </recommendedName>
</protein>
<reference evidence="3 4" key="1">
    <citation type="submission" date="2018-12" db="EMBL/GenBank/DDBJ databases">
        <authorList>
            <person name="Yang E."/>
        </authorList>
    </citation>
    <scope>NUCLEOTIDE SEQUENCE [LARGE SCALE GENOMIC DNA]</scope>
    <source>
        <strain evidence="3 4">SOD</strain>
    </source>
</reference>
<keyword evidence="4" id="KW-1185">Reference proteome</keyword>
<evidence type="ECO:0000256" key="1">
    <source>
        <dbReference type="SAM" id="Phobius"/>
    </source>
</evidence>
<dbReference type="Gene3D" id="3.30.565.10">
    <property type="entry name" value="Histidine kinase-like ATPase, C-terminal domain"/>
    <property type="match status" value="1"/>
</dbReference>
<dbReference type="AlphaFoldDB" id="A0A430HMQ1"/>
<feature type="transmembrane region" description="Helical" evidence="1">
    <location>
        <begin position="12"/>
        <end position="36"/>
    </location>
</feature>
<feature type="domain" description="Signal transduction histidine kinase internal region" evidence="2">
    <location>
        <begin position="172"/>
        <end position="251"/>
    </location>
</feature>
<dbReference type="InterPro" id="IPR050640">
    <property type="entry name" value="Bact_2-comp_sensor_kinase"/>
</dbReference>